<dbReference type="InterPro" id="IPR008332">
    <property type="entry name" value="MethylG_MeTrfase_N"/>
</dbReference>
<dbReference type="PANTHER" id="PTHR10815">
    <property type="entry name" value="METHYLATED-DNA--PROTEIN-CYSTEINE METHYLTRANSFERASE"/>
    <property type="match status" value="1"/>
</dbReference>
<dbReference type="STRING" id="84022.CACET_c09520"/>
<feature type="domain" description="Methylguanine DNA methyltransferase ribonuclease-like" evidence="11">
    <location>
        <begin position="19"/>
        <end position="84"/>
    </location>
</feature>
<evidence type="ECO:0000256" key="8">
    <source>
        <dbReference type="ARBA" id="ARBA00049348"/>
    </source>
</evidence>
<dbReference type="CDD" id="cd06445">
    <property type="entry name" value="ATase"/>
    <property type="match status" value="1"/>
</dbReference>
<dbReference type="KEGG" id="cace:CACET_c09520"/>
<dbReference type="InterPro" id="IPR023546">
    <property type="entry name" value="MGMT"/>
</dbReference>
<feature type="domain" description="Methylated-DNA-[protein]-cysteine S-methyltransferase DNA binding" evidence="10">
    <location>
        <begin position="89"/>
        <end position="168"/>
    </location>
</feature>
<protein>
    <recommendedName>
        <fullName evidence="9">Methylated-DNA--protein-cysteine methyltransferase</fullName>
        <ecNumber evidence="9">2.1.1.63</ecNumber>
    </recommendedName>
    <alternativeName>
        <fullName evidence="9">6-O-methylguanine-DNA methyltransferase</fullName>
        <shortName evidence="9">MGMT</shortName>
    </alternativeName>
    <alternativeName>
        <fullName evidence="9">O-6-methylguanine-DNA-alkyltransferase</fullName>
    </alternativeName>
</protein>
<dbReference type="Proteomes" id="UP000035704">
    <property type="component" value="Chromosome"/>
</dbReference>
<evidence type="ECO:0000256" key="3">
    <source>
        <dbReference type="ARBA" id="ARBA00022490"/>
    </source>
</evidence>
<dbReference type="Pfam" id="PF01035">
    <property type="entry name" value="DNA_binding_1"/>
    <property type="match status" value="1"/>
</dbReference>
<evidence type="ECO:0000313" key="13">
    <source>
        <dbReference type="Proteomes" id="UP000035704"/>
    </source>
</evidence>
<dbReference type="EC" id="2.1.1.63" evidence="9"/>
<reference evidence="12 13" key="1">
    <citation type="submission" date="2014-10" db="EMBL/GenBank/DDBJ databases">
        <title>Genome sequence of Clostridium aceticum DSM 1496.</title>
        <authorList>
            <person name="Poehlein A."/>
            <person name="Schiel-Bengelsdorf B."/>
            <person name="Gottschalk G."/>
            <person name="Duerre P."/>
            <person name="Daniel R."/>
        </authorList>
    </citation>
    <scope>NUCLEOTIDE SEQUENCE [LARGE SCALE GENOMIC DNA]</scope>
    <source>
        <strain evidence="12 13">DSM 1496</strain>
    </source>
</reference>
<evidence type="ECO:0000256" key="7">
    <source>
        <dbReference type="ARBA" id="ARBA00023204"/>
    </source>
</evidence>
<keyword evidence="5 9" id="KW-0808">Transferase</keyword>
<comment type="miscellaneous">
    <text evidence="9">This enzyme catalyzes only one turnover and therefore is not strictly catalytic. According to one definition, an enzyme is a biocatalyst that acts repeatedly and over many reaction cycles.</text>
</comment>
<evidence type="ECO:0000259" key="10">
    <source>
        <dbReference type="Pfam" id="PF01035"/>
    </source>
</evidence>
<dbReference type="InterPro" id="IPR036388">
    <property type="entry name" value="WH-like_DNA-bd_sf"/>
</dbReference>
<dbReference type="InterPro" id="IPR036631">
    <property type="entry name" value="MGMT_N_sf"/>
</dbReference>
<comment type="catalytic activity">
    <reaction evidence="8 9">
        <text>a 6-O-methyl-2'-deoxyguanosine in DNA + L-cysteinyl-[protein] = S-methyl-L-cysteinyl-[protein] + a 2'-deoxyguanosine in DNA</text>
        <dbReference type="Rhea" id="RHEA:24000"/>
        <dbReference type="Rhea" id="RHEA-COMP:10131"/>
        <dbReference type="Rhea" id="RHEA-COMP:10132"/>
        <dbReference type="Rhea" id="RHEA-COMP:11367"/>
        <dbReference type="Rhea" id="RHEA-COMP:11368"/>
        <dbReference type="ChEBI" id="CHEBI:29950"/>
        <dbReference type="ChEBI" id="CHEBI:82612"/>
        <dbReference type="ChEBI" id="CHEBI:85445"/>
        <dbReference type="ChEBI" id="CHEBI:85448"/>
        <dbReference type="EC" id="2.1.1.63"/>
    </reaction>
</comment>
<dbReference type="Pfam" id="PF02870">
    <property type="entry name" value="Methyltransf_1N"/>
    <property type="match status" value="1"/>
</dbReference>
<evidence type="ECO:0000313" key="12">
    <source>
        <dbReference type="EMBL" id="AKL94459.1"/>
    </source>
</evidence>
<dbReference type="AlphaFoldDB" id="A0A0G3WAM9"/>
<dbReference type="NCBIfam" id="TIGR00589">
    <property type="entry name" value="ogt"/>
    <property type="match status" value="1"/>
</dbReference>
<dbReference type="InterPro" id="IPR036217">
    <property type="entry name" value="MethylDNA_cys_MeTrfase_DNAb"/>
</dbReference>
<comment type="function">
    <text evidence="9">Involved in the cellular defense against the biological effects of O6-methylguanine (O6-MeG) and O4-methylthymine (O4-MeT) in DNA. Repairs the methylated nucleobase in DNA by stoichiometrically transferring the methyl group to a cysteine residue in the enzyme. This is a suicide reaction: the enzyme is irreversibly inactivated.</text>
</comment>
<dbReference type="SUPFAM" id="SSF46767">
    <property type="entry name" value="Methylated DNA-protein cysteine methyltransferase, C-terminal domain"/>
    <property type="match status" value="1"/>
</dbReference>
<keyword evidence="3 9" id="KW-0963">Cytoplasm</keyword>
<dbReference type="InterPro" id="IPR001497">
    <property type="entry name" value="MethylDNA_cys_MeTrfase_AS"/>
</dbReference>
<keyword evidence="6 9" id="KW-0227">DNA damage</keyword>
<dbReference type="HAMAP" id="MF_00772">
    <property type="entry name" value="OGT"/>
    <property type="match status" value="1"/>
</dbReference>
<dbReference type="GO" id="GO:0006307">
    <property type="term" value="P:DNA alkylation repair"/>
    <property type="evidence" value="ECO:0007669"/>
    <property type="project" value="UniProtKB-UniRule"/>
</dbReference>
<keyword evidence="4 9" id="KW-0489">Methyltransferase</keyword>
<dbReference type="PATRIC" id="fig|84022.6.peg.968"/>
<dbReference type="FunFam" id="1.10.10.10:FF:000214">
    <property type="entry name" value="Methylated-DNA--protein-cysteine methyltransferase"/>
    <property type="match status" value="1"/>
</dbReference>
<proteinExistence type="inferred from homology"/>
<comment type="catalytic activity">
    <reaction evidence="1 9">
        <text>a 4-O-methyl-thymidine in DNA + L-cysteinyl-[protein] = a thymidine in DNA + S-methyl-L-cysteinyl-[protein]</text>
        <dbReference type="Rhea" id="RHEA:53428"/>
        <dbReference type="Rhea" id="RHEA-COMP:10131"/>
        <dbReference type="Rhea" id="RHEA-COMP:10132"/>
        <dbReference type="Rhea" id="RHEA-COMP:13555"/>
        <dbReference type="Rhea" id="RHEA-COMP:13556"/>
        <dbReference type="ChEBI" id="CHEBI:29950"/>
        <dbReference type="ChEBI" id="CHEBI:82612"/>
        <dbReference type="ChEBI" id="CHEBI:137386"/>
        <dbReference type="ChEBI" id="CHEBI:137387"/>
        <dbReference type="EC" id="2.1.1.63"/>
    </reaction>
</comment>
<dbReference type="GO" id="GO:0003908">
    <property type="term" value="F:methylated-DNA-[protein]-cysteine S-methyltransferase activity"/>
    <property type="evidence" value="ECO:0007669"/>
    <property type="project" value="UniProtKB-UniRule"/>
</dbReference>
<dbReference type="InterPro" id="IPR014048">
    <property type="entry name" value="MethylDNA_cys_MeTrfase_DNA-bd"/>
</dbReference>
<dbReference type="PANTHER" id="PTHR10815:SF12">
    <property type="entry name" value="METHYLATED-DNA--PROTEIN-CYSTEINE METHYLTRANSFERASE, INDUCIBLE"/>
    <property type="match status" value="1"/>
</dbReference>
<evidence type="ECO:0000259" key="11">
    <source>
        <dbReference type="Pfam" id="PF02870"/>
    </source>
</evidence>
<keyword evidence="7 9" id="KW-0234">DNA repair</keyword>
<name>A0A0G3WAM9_9CLOT</name>
<dbReference type="Gene3D" id="1.10.10.10">
    <property type="entry name" value="Winged helix-like DNA-binding domain superfamily/Winged helix DNA-binding domain"/>
    <property type="match status" value="1"/>
</dbReference>
<gene>
    <name evidence="12" type="ORF">CACET_c09520</name>
</gene>
<keyword evidence="13" id="KW-1185">Reference proteome</keyword>
<comment type="similarity">
    <text evidence="2 9">Belongs to the MGMT family.</text>
</comment>
<evidence type="ECO:0000256" key="5">
    <source>
        <dbReference type="ARBA" id="ARBA00022679"/>
    </source>
</evidence>
<evidence type="ECO:0000256" key="4">
    <source>
        <dbReference type="ARBA" id="ARBA00022603"/>
    </source>
</evidence>
<evidence type="ECO:0000256" key="1">
    <source>
        <dbReference type="ARBA" id="ARBA00001286"/>
    </source>
</evidence>
<dbReference type="Gene3D" id="3.30.160.70">
    <property type="entry name" value="Methylated DNA-protein cysteine methyltransferase domain"/>
    <property type="match status" value="1"/>
</dbReference>
<evidence type="ECO:0000256" key="2">
    <source>
        <dbReference type="ARBA" id="ARBA00008711"/>
    </source>
</evidence>
<organism evidence="12 13">
    <name type="scientific">Clostridium aceticum</name>
    <dbReference type="NCBI Taxonomy" id="84022"/>
    <lineage>
        <taxon>Bacteria</taxon>
        <taxon>Bacillati</taxon>
        <taxon>Bacillota</taxon>
        <taxon>Clostridia</taxon>
        <taxon>Eubacteriales</taxon>
        <taxon>Clostridiaceae</taxon>
        <taxon>Clostridium</taxon>
    </lineage>
</organism>
<accession>A0A0G3WAM9</accession>
<sequence length="181" mass="20498">MRHMINLYYCNKKVLDYSLHIASSEKGVVAVGLRESKEEFLQSLTKDFSKAHITYSEEVNHLPLQQLTEYFQGNRKNFTVPLDLVGTTFQNQVWGELLRIPYGKVVAYQDIAIRIGNPKAVRAVGMANKKNKIAIIVPCHRVIGMNKKLVGYDGGLHIKEKLLSLEGIKIVEEKVIMNSVN</sequence>
<feature type="active site" description="Nucleophile; methyl group acceptor" evidence="9">
    <location>
        <position position="139"/>
    </location>
</feature>
<dbReference type="SUPFAM" id="SSF53155">
    <property type="entry name" value="Methylated DNA-protein cysteine methyltransferase domain"/>
    <property type="match status" value="1"/>
</dbReference>
<evidence type="ECO:0000256" key="9">
    <source>
        <dbReference type="HAMAP-Rule" id="MF_00772"/>
    </source>
</evidence>
<dbReference type="PROSITE" id="PS00374">
    <property type="entry name" value="MGMT"/>
    <property type="match status" value="1"/>
</dbReference>
<dbReference type="EMBL" id="CP009687">
    <property type="protein sequence ID" value="AKL94459.1"/>
    <property type="molecule type" value="Genomic_DNA"/>
</dbReference>
<comment type="subcellular location">
    <subcellularLocation>
        <location evidence="9">Cytoplasm</location>
    </subcellularLocation>
</comment>
<evidence type="ECO:0000256" key="6">
    <source>
        <dbReference type="ARBA" id="ARBA00022763"/>
    </source>
</evidence>
<dbReference type="GO" id="GO:0032259">
    <property type="term" value="P:methylation"/>
    <property type="evidence" value="ECO:0007669"/>
    <property type="project" value="UniProtKB-KW"/>
</dbReference>
<dbReference type="GO" id="GO:0005737">
    <property type="term" value="C:cytoplasm"/>
    <property type="evidence" value="ECO:0007669"/>
    <property type="project" value="UniProtKB-SubCell"/>
</dbReference>